<keyword evidence="2" id="KW-1185">Reference proteome</keyword>
<dbReference type="OrthoDB" id="10608622at2759"/>
<dbReference type="Proteomes" id="UP000267096">
    <property type="component" value="Unassembled WGS sequence"/>
</dbReference>
<reference evidence="3" key="1">
    <citation type="submission" date="2017-02" db="UniProtKB">
        <authorList>
            <consortium name="WormBaseParasite"/>
        </authorList>
    </citation>
    <scope>IDENTIFICATION</scope>
</reference>
<evidence type="ECO:0000313" key="3">
    <source>
        <dbReference type="WBParaSite" id="ASIM_0001474601-mRNA-1"/>
    </source>
</evidence>
<evidence type="ECO:0000313" key="1">
    <source>
        <dbReference type="EMBL" id="VDK51626.1"/>
    </source>
</evidence>
<sequence length="206" mass="23570">MLAEDSGLGWLSKPSFQRPQGNMRMKRCPLQTDRCCSLYFDNRTNAASCWFELVHVSYELVHVDSYITCHTGVGGKDTTICPMPDNMCCAFYYDNGTDAGMCWNELVRESLVLPQRVTEHRATRVCCRPDICNDAEFIAKNKFKIELISPDEREDKAQPVFKQMDRDLMIKHRIRAETVGNQGNQQTFAAEYFVLILFAVSSLVMT</sequence>
<proteinExistence type="predicted"/>
<dbReference type="AlphaFoldDB" id="A0A0M3K1K0"/>
<dbReference type="WBParaSite" id="ASIM_0001474601-mRNA-1">
    <property type="protein sequence ID" value="ASIM_0001474601-mRNA-1"/>
    <property type="gene ID" value="ASIM_0001474601"/>
</dbReference>
<organism evidence="3">
    <name type="scientific">Anisakis simplex</name>
    <name type="common">Herring worm</name>
    <dbReference type="NCBI Taxonomy" id="6269"/>
    <lineage>
        <taxon>Eukaryota</taxon>
        <taxon>Metazoa</taxon>
        <taxon>Ecdysozoa</taxon>
        <taxon>Nematoda</taxon>
        <taxon>Chromadorea</taxon>
        <taxon>Rhabditida</taxon>
        <taxon>Spirurina</taxon>
        <taxon>Ascaridomorpha</taxon>
        <taxon>Ascaridoidea</taxon>
        <taxon>Anisakidae</taxon>
        <taxon>Anisakis</taxon>
        <taxon>Anisakis simplex complex</taxon>
    </lineage>
</organism>
<reference evidence="1 2" key="2">
    <citation type="submission" date="2018-11" db="EMBL/GenBank/DDBJ databases">
        <authorList>
            <consortium name="Pathogen Informatics"/>
        </authorList>
    </citation>
    <scope>NUCLEOTIDE SEQUENCE [LARGE SCALE GENOMIC DNA]</scope>
</reference>
<name>A0A0M3K1K0_ANISI</name>
<accession>A0A0M3K1K0</accession>
<gene>
    <name evidence="1" type="ORF">ASIM_LOCUS14156</name>
</gene>
<protein>
    <submittedName>
        <fullName evidence="3">TGF-beta family profile domain-containing protein</fullName>
    </submittedName>
</protein>
<evidence type="ECO:0000313" key="2">
    <source>
        <dbReference type="Proteomes" id="UP000267096"/>
    </source>
</evidence>
<dbReference type="EMBL" id="UYRR01031638">
    <property type="protein sequence ID" value="VDK51626.1"/>
    <property type="molecule type" value="Genomic_DNA"/>
</dbReference>